<organism evidence="3 4">
    <name type="scientific">Parapedobacter defluvii</name>
    <dbReference type="NCBI Taxonomy" id="2045106"/>
    <lineage>
        <taxon>Bacteria</taxon>
        <taxon>Pseudomonadati</taxon>
        <taxon>Bacteroidota</taxon>
        <taxon>Sphingobacteriia</taxon>
        <taxon>Sphingobacteriales</taxon>
        <taxon>Sphingobacteriaceae</taxon>
        <taxon>Parapedobacter</taxon>
    </lineage>
</organism>
<comment type="caution">
    <text evidence="3">The sequence shown here is derived from an EMBL/GenBank/DDBJ whole genome shotgun (WGS) entry which is preliminary data.</text>
</comment>
<accession>A0ABQ1M2Y3</accession>
<dbReference type="InterPro" id="IPR012910">
    <property type="entry name" value="Plug_dom"/>
</dbReference>
<evidence type="ECO:0000256" key="1">
    <source>
        <dbReference type="ARBA" id="ARBA00022729"/>
    </source>
</evidence>
<gene>
    <name evidence="3" type="ORF">GCM10011386_27520</name>
</gene>
<keyword evidence="3" id="KW-0675">Receptor</keyword>
<keyword evidence="4" id="KW-1185">Reference proteome</keyword>
<dbReference type="InterPro" id="IPR008969">
    <property type="entry name" value="CarboxyPept-like_regulatory"/>
</dbReference>
<reference evidence="4" key="1">
    <citation type="journal article" date="2019" name="Int. J. Syst. Evol. Microbiol.">
        <title>The Global Catalogue of Microorganisms (GCM) 10K type strain sequencing project: providing services to taxonomists for standard genome sequencing and annotation.</title>
        <authorList>
            <consortium name="The Broad Institute Genomics Platform"/>
            <consortium name="The Broad Institute Genome Sequencing Center for Infectious Disease"/>
            <person name="Wu L."/>
            <person name="Ma J."/>
        </authorList>
    </citation>
    <scope>NUCLEOTIDE SEQUENCE [LARGE SCALE GENOMIC DNA]</scope>
    <source>
        <strain evidence="4">CGMCC 1.15342</strain>
    </source>
</reference>
<dbReference type="PANTHER" id="PTHR30069:SF29">
    <property type="entry name" value="HEMOGLOBIN AND HEMOGLOBIN-HAPTOGLOBIN-BINDING PROTEIN 1-RELATED"/>
    <property type="match status" value="1"/>
</dbReference>
<sequence length="702" mass="78886">MGCSLRVFAQNRISGQVSDRQGTPLIGVNVFIKGTIEGTSTDEYGQFTFQTNITGDTVIVFRHITMEERQLPLRIHTGMPALSVTMKEKRKELDEVVITAGDFGVGDRKQATVMNTMDVETTAGTDGDITGALRTLPGTQQVGESGQLFVRGGSGDEAKIMIDGLDIPNPFLARVPDVAQRNRFSPHLFKGIVFNTGGYSAQYGGALSSVLALETNDHPSKPSTVIALIPYGGQIGHDFLDEERRISGGIDVGYSNFGPYYSLIPQNVDWLKAPESGMITANFRKNTGKTGMLKWYGYGNMLHQSINYPDVELQGKPFPYTARNSNAISLLTYTGKLNERWRMYAGYGFNFNRDRIENNGADSQTATFQHQARLWFVGKITDWATLHVGAEGYDFRADIDSLQHAEQFRWQDNEWGAWAETDLRVTPGLMIRPGVRVEHSKALNTYVLLPRISLAHRTGRYSQVSLTAGDYAQKPTYIFLQSGSALTYARATHYVANFQYSHQNRIFRIESYYKNYRNLLTTSPQIANNGHGYAGGVDIFWRDSKTVNGFDYWISYTWLQTERRFMDYPIRTTPTFAAPHTAHVVAKYFFHPIGLFIGGSYSVAAGRPYYNPNDPTFLADRTPAYHNLNVNAALLRRWGKTFNTFVFAVNNLAGSQQVFSYRYSADGSYRLPVTLPYKRSFMVGWFISIGQDRSQEILEQLP</sequence>
<dbReference type="EMBL" id="BMIK01000009">
    <property type="protein sequence ID" value="GGC33880.1"/>
    <property type="molecule type" value="Genomic_DNA"/>
</dbReference>
<dbReference type="SUPFAM" id="SSF49464">
    <property type="entry name" value="Carboxypeptidase regulatory domain-like"/>
    <property type="match status" value="1"/>
</dbReference>
<name>A0ABQ1M2Y3_9SPHI</name>
<evidence type="ECO:0000259" key="2">
    <source>
        <dbReference type="Pfam" id="PF07715"/>
    </source>
</evidence>
<feature type="domain" description="TonB-dependent receptor plug" evidence="2">
    <location>
        <begin position="113"/>
        <end position="206"/>
    </location>
</feature>
<dbReference type="PANTHER" id="PTHR30069">
    <property type="entry name" value="TONB-DEPENDENT OUTER MEMBRANE RECEPTOR"/>
    <property type="match status" value="1"/>
</dbReference>
<dbReference type="InterPro" id="IPR037066">
    <property type="entry name" value="Plug_dom_sf"/>
</dbReference>
<dbReference type="InterPro" id="IPR039426">
    <property type="entry name" value="TonB-dep_rcpt-like"/>
</dbReference>
<dbReference type="Gene3D" id="2.170.130.10">
    <property type="entry name" value="TonB-dependent receptor, plug domain"/>
    <property type="match status" value="1"/>
</dbReference>
<dbReference type="Proteomes" id="UP000597338">
    <property type="component" value="Unassembled WGS sequence"/>
</dbReference>
<protein>
    <submittedName>
        <fullName evidence="3">TonB-dependent receptor</fullName>
    </submittedName>
</protein>
<evidence type="ECO:0000313" key="4">
    <source>
        <dbReference type="Proteomes" id="UP000597338"/>
    </source>
</evidence>
<proteinExistence type="predicted"/>
<dbReference type="Pfam" id="PF13715">
    <property type="entry name" value="CarbopepD_reg_2"/>
    <property type="match status" value="1"/>
</dbReference>
<evidence type="ECO:0000313" key="3">
    <source>
        <dbReference type="EMBL" id="GGC33880.1"/>
    </source>
</evidence>
<keyword evidence="1" id="KW-0732">Signal</keyword>
<dbReference type="Pfam" id="PF07715">
    <property type="entry name" value="Plug"/>
    <property type="match status" value="1"/>
</dbReference>
<dbReference type="SUPFAM" id="SSF56935">
    <property type="entry name" value="Porins"/>
    <property type="match status" value="1"/>
</dbReference>